<organism evidence="2 3">
    <name type="scientific">Pannonibacter phragmitetus</name>
    <dbReference type="NCBI Taxonomy" id="121719"/>
    <lineage>
        <taxon>Bacteria</taxon>
        <taxon>Pseudomonadati</taxon>
        <taxon>Pseudomonadota</taxon>
        <taxon>Alphaproteobacteria</taxon>
        <taxon>Hyphomicrobiales</taxon>
        <taxon>Stappiaceae</taxon>
        <taxon>Pannonibacter</taxon>
    </lineage>
</organism>
<dbReference type="InterPro" id="IPR046192">
    <property type="entry name" value="DUF6220"/>
</dbReference>
<keyword evidence="1" id="KW-0812">Transmembrane</keyword>
<proteinExistence type="predicted"/>
<dbReference type="Pfam" id="PF19728">
    <property type="entry name" value="DUF6220"/>
    <property type="match status" value="1"/>
</dbReference>
<evidence type="ECO:0000313" key="3">
    <source>
        <dbReference type="Proteomes" id="UP000064921"/>
    </source>
</evidence>
<dbReference type="EMBL" id="CP013068">
    <property type="protein sequence ID" value="ALV26290.1"/>
    <property type="molecule type" value="Genomic_DNA"/>
</dbReference>
<name>A0A0U3P0E0_9HYPH</name>
<feature type="transmembrane region" description="Helical" evidence="1">
    <location>
        <begin position="79"/>
        <end position="97"/>
    </location>
</feature>
<feature type="transmembrane region" description="Helical" evidence="1">
    <location>
        <begin position="54"/>
        <end position="72"/>
    </location>
</feature>
<keyword evidence="1" id="KW-0472">Membrane</keyword>
<feature type="transmembrane region" description="Helical" evidence="1">
    <location>
        <begin position="20"/>
        <end position="42"/>
    </location>
</feature>
<dbReference type="RefSeq" id="WP_058898094.1">
    <property type="nucleotide sequence ID" value="NZ_CP013068.1"/>
</dbReference>
<protein>
    <submittedName>
        <fullName evidence="2">Uncharacterized protein</fullName>
    </submittedName>
</protein>
<dbReference type="STRING" id="121719.APZ00_03730"/>
<reference evidence="2 3" key="1">
    <citation type="submission" date="2015-10" db="EMBL/GenBank/DDBJ databases">
        <title>The world's first case of liver abscess caused by Pannonibacter phragmitetus.</title>
        <authorList>
            <person name="Ming D."/>
            <person name="Wang M."/>
            <person name="Zhou Y."/>
            <person name="Jiang T."/>
            <person name="Hu S."/>
        </authorList>
    </citation>
    <scope>NUCLEOTIDE SEQUENCE [LARGE SCALE GENOMIC DNA]</scope>
    <source>
        <strain evidence="2 3">31801</strain>
    </source>
</reference>
<keyword evidence="3" id="KW-1185">Reference proteome</keyword>
<gene>
    <name evidence="2" type="ORF">APZ00_03730</name>
</gene>
<dbReference type="Proteomes" id="UP000064921">
    <property type="component" value="Chromosome"/>
</dbReference>
<keyword evidence="1" id="KW-1133">Transmembrane helix</keyword>
<evidence type="ECO:0000313" key="2">
    <source>
        <dbReference type="EMBL" id="ALV26290.1"/>
    </source>
</evidence>
<dbReference type="KEGG" id="pphr:APZ00_03730"/>
<feature type="transmembrane region" description="Helical" evidence="1">
    <location>
        <begin position="103"/>
        <end position="122"/>
    </location>
</feature>
<evidence type="ECO:0000256" key="1">
    <source>
        <dbReference type="SAM" id="Phobius"/>
    </source>
</evidence>
<accession>A0A0U3P0E0</accession>
<dbReference type="AlphaFoldDB" id="A0A0U3P0E0"/>
<sequence length="132" mass="14137">MTRLSHDTLQHLGRGTPAVYLWSARLLPVMIAGQFLLAGQALFGGHSWEMHGTLGGLAALPVIVLAAGATAFRHLRGFGWWAALIAGLYILQVLLGAGGPAALAFHPFNAALLLTASLILLFKVERRRSHHL</sequence>